<dbReference type="SMART" id="SM00862">
    <property type="entry name" value="Trans_reg_C"/>
    <property type="match status" value="1"/>
</dbReference>
<evidence type="ECO:0000256" key="4">
    <source>
        <dbReference type="ARBA" id="ARBA00023012"/>
    </source>
</evidence>
<dbReference type="EMBL" id="SMAH01000002">
    <property type="protein sequence ID" value="TCS99511.1"/>
    <property type="molecule type" value="Genomic_DNA"/>
</dbReference>
<keyword evidence="6 9" id="KW-0238">DNA-binding</keyword>
<dbReference type="CDD" id="cd17624">
    <property type="entry name" value="REC_OmpR_PmrA-like"/>
    <property type="match status" value="1"/>
</dbReference>
<dbReference type="Proteomes" id="UP000315577">
    <property type="component" value="Unassembled WGS sequence"/>
</dbReference>
<dbReference type="SUPFAM" id="SSF52172">
    <property type="entry name" value="CheY-like"/>
    <property type="match status" value="1"/>
</dbReference>
<evidence type="ECO:0000313" key="13">
    <source>
        <dbReference type="EMBL" id="TSE22011.1"/>
    </source>
</evidence>
<proteinExistence type="predicted"/>
<evidence type="ECO:0000256" key="3">
    <source>
        <dbReference type="ARBA" id="ARBA00022553"/>
    </source>
</evidence>
<dbReference type="GO" id="GO:0000156">
    <property type="term" value="F:phosphorelay response regulator activity"/>
    <property type="evidence" value="ECO:0007669"/>
    <property type="project" value="TreeGrafter"/>
</dbReference>
<dbReference type="SMART" id="SM00448">
    <property type="entry name" value="REC"/>
    <property type="match status" value="1"/>
</dbReference>
<evidence type="ECO:0000259" key="10">
    <source>
        <dbReference type="PROSITE" id="PS50110"/>
    </source>
</evidence>
<dbReference type="GO" id="GO:0000976">
    <property type="term" value="F:transcription cis-regulatory region binding"/>
    <property type="evidence" value="ECO:0007669"/>
    <property type="project" value="TreeGrafter"/>
</dbReference>
<dbReference type="CDD" id="cd00383">
    <property type="entry name" value="trans_reg_C"/>
    <property type="match status" value="1"/>
</dbReference>
<dbReference type="GO" id="GO:0005829">
    <property type="term" value="C:cytosol"/>
    <property type="evidence" value="ECO:0007669"/>
    <property type="project" value="TreeGrafter"/>
</dbReference>
<feature type="domain" description="OmpR/PhoB-type" evidence="11">
    <location>
        <begin position="124"/>
        <end position="218"/>
    </location>
</feature>
<dbReference type="PANTHER" id="PTHR48111:SF35">
    <property type="entry name" value="TRANSCRIPTIONAL REGULATORY PROTEIN QSEB"/>
    <property type="match status" value="1"/>
</dbReference>
<dbReference type="Gene3D" id="3.40.50.2300">
    <property type="match status" value="1"/>
</dbReference>
<evidence type="ECO:0000313" key="15">
    <source>
        <dbReference type="Proteomes" id="UP000315577"/>
    </source>
</evidence>
<keyword evidence="15" id="KW-1185">Reference proteome</keyword>
<dbReference type="InterPro" id="IPR011006">
    <property type="entry name" value="CheY-like_superfamily"/>
</dbReference>
<dbReference type="PROSITE" id="PS50110">
    <property type="entry name" value="RESPONSE_REGULATORY"/>
    <property type="match status" value="1"/>
</dbReference>
<evidence type="ECO:0000256" key="6">
    <source>
        <dbReference type="ARBA" id="ARBA00023125"/>
    </source>
</evidence>
<dbReference type="PANTHER" id="PTHR48111">
    <property type="entry name" value="REGULATOR OF RPOS"/>
    <property type="match status" value="1"/>
</dbReference>
<evidence type="ECO:0000256" key="9">
    <source>
        <dbReference type="PROSITE-ProRule" id="PRU01091"/>
    </source>
</evidence>
<evidence type="ECO:0000256" key="8">
    <source>
        <dbReference type="PROSITE-ProRule" id="PRU00169"/>
    </source>
</evidence>
<dbReference type="AlphaFoldDB" id="A0A4R3LH40"/>
<dbReference type="Gene3D" id="1.10.10.10">
    <property type="entry name" value="Winged helix-like DNA-binding domain superfamily/Winged helix DNA-binding domain"/>
    <property type="match status" value="1"/>
</dbReference>
<dbReference type="InterPro" id="IPR036388">
    <property type="entry name" value="WH-like_DNA-bd_sf"/>
</dbReference>
<feature type="domain" description="Response regulatory" evidence="10">
    <location>
        <begin position="2"/>
        <end position="116"/>
    </location>
</feature>
<dbReference type="Pfam" id="PF00486">
    <property type="entry name" value="Trans_reg_C"/>
    <property type="match status" value="1"/>
</dbReference>
<name>A0A4R3LH40_9BURK</name>
<dbReference type="GO" id="GO:0006355">
    <property type="term" value="P:regulation of DNA-templated transcription"/>
    <property type="evidence" value="ECO:0007669"/>
    <property type="project" value="InterPro"/>
</dbReference>
<evidence type="ECO:0000256" key="5">
    <source>
        <dbReference type="ARBA" id="ARBA00023015"/>
    </source>
</evidence>
<keyword evidence="3 8" id="KW-0597">Phosphoprotein</keyword>
<dbReference type="InterPro" id="IPR039420">
    <property type="entry name" value="WalR-like"/>
</dbReference>
<keyword evidence="5" id="KW-0805">Transcription regulation</keyword>
<dbReference type="OrthoDB" id="9802426at2"/>
<dbReference type="GO" id="GO:0032993">
    <property type="term" value="C:protein-DNA complex"/>
    <property type="evidence" value="ECO:0007669"/>
    <property type="project" value="TreeGrafter"/>
</dbReference>
<gene>
    <name evidence="13" type="primary">qseB_2</name>
    <name evidence="12" type="ORF">EDC36_102188</name>
    <name evidence="13" type="ORF">Tigna_01465</name>
</gene>
<evidence type="ECO:0000256" key="1">
    <source>
        <dbReference type="ARBA" id="ARBA00004496"/>
    </source>
</evidence>
<comment type="caution">
    <text evidence="12">The sequence shown here is derived from an EMBL/GenBank/DDBJ whole genome shotgun (WGS) entry which is preliminary data.</text>
</comment>
<dbReference type="PROSITE" id="PS51755">
    <property type="entry name" value="OMPR_PHOB"/>
    <property type="match status" value="1"/>
</dbReference>
<reference evidence="13 15" key="2">
    <citation type="submission" date="2019-07" db="EMBL/GenBank/DDBJ databases">
        <title>Tepidimonas ignava SPS-1037 draft genome.</title>
        <authorList>
            <person name="Da Costa M.S."/>
            <person name="Froufe H.J.C."/>
            <person name="Egas C."/>
            <person name="Albuquerque L."/>
        </authorList>
    </citation>
    <scope>NUCLEOTIDE SEQUENCE [LARGE SCALE GENOMIC DNA]</scope>
    <source>
        <strain evidence="13 15">SPS-1037</strain>
    </source>
</reference>
<evidence type="ECO:0000259" key="11">
    <source>
        <dbReference type="PROSITE" id="PS51755"/>
    </source>
</evidence>
<evidence type="ECO:0000256" key="2">
    <source>
        <dbReference type="ARBA" id="ARBA00022490"/>
    </source>
</evidence>
<dbReference type="InterPro" id="IPR001789">
    <property type="entry name" value="Sig_transdc_resp-reg_receiver"/>
</dbReference>
<comment type="subcellular location">
    <subcellularLocation>
        <location evidence="1">Cytoplasm</location>
    </subcellularLocation>
</comment>
<reference evidence="12 14" key="1">
    <citation type="submission" date="2019-03" db="EMBL/GenBank/DDBJ databases">
        <title>Genomic Encyclopedia of Type Strains, Phase IV (KMG-IV): sequencing the most valuable type-strain genomes for metagenomic binning, comparative biology and taxonomic classification.</title>
        <authorList>
            <person name="Goeker M."/>
        </authorList>
    </citation>
    <scope>NUCLEOTIDE SEQUENCE [LARGE SCALE GENOMIC DNA]</scope>
    <source>
        <strain evidence="12 14">DSM 12034</strain>
    </source>
</reference>
<feature type="DNA-binding region" description="OmpR/PhoB-type" evidence="9">
    <location>
        <begin position="124"/>
        <end position="218"/>
    </location>
</feature>
<dbReference type="Proteomes" id="UP000295536">
    <property type="component" value="Unassembled WGS sequence"/>
</dbReference>
<keyword evidence="2" id="KW-0963">Cytoplasm</keyword>
<dbReference type="Gene3D" id="6.10.250.690">
    <property type="match status" value="1"/>
</dbReference>
<dbReference type="EMBL" id="VJNC01000008">
    <property type="protein sequence ID" value="TSE22011.1"/>
    <property type="molecule type" value="Genomic_DNA"/>
</dbReference>
<dbReference type="RefSeq" id="WP_132961650.1">
    <property type="nucleotide sequence ID" value="NZ_DAIPFN010000007.1"/>
</dbReference>
<keyword evidence="4" id="KW-0902">Two-component regulatory system</keyword>
<keyword evidence="7" id="KW-0804">Transcription</keyword>
<dbReference type="Pfam" id="PF00072">
    <property type="entry name" value="Response_reg"/>
    <property type="match status" value="1"/>
</dbReference>
<accession>A0A4R3LH40</accession>
<dbReference type="InterPro" id="IPR001867">
    <property type="entry name" value="OmpR/PhoB-type_DNA-bd"/>
</dbReference>
<sequence>MRLLLIEDDAAIAGAVAALLRAQGHACDVCATLACASAAVDAEPFDAVLLDLGLPDGDGVAWLRARRAAGWRTPVLIVTARDAVPERVAGLDSGADDYLVKPFAPEELLARLRVALRRSGGEAGGLLEHGALRVDPARRTVTLDGQPVTLGTKEFALLWALLRARGRVLTRAQLESTLYGFDEVVESNALEVHIHHLRRKLGSTLIQTVRGVGYTIPAPPSP</sequence>
<evidence type="ECO:0000313" key="14">
    <source>
        <dbReference type="Proteomes" id="UP000295536"/>
    </source>
</evidence>
<protein>
    <submittedName>
        <fullName evidence="13">Transcriptional regulatory protein QseB</fullName>
    </submittedName>
    <submittedName>
        <fullName evidence="12">Winged helix family two component transcriptional regulator</fullName>
    </submittedName>
</protein>
<evidence type="ECO:0000313" key="12">
    <source>
        <dbReference type="EMBL" id="TCS99511.1"/>
    </source>
</evidence>
<feature type="modified residue" description="4-aspartylphosphate" evidence="8">
    <location>
        <position position="51"/>
    </location>
</feature>
<evidence type="ECO:0000256" key="7">
    <source>
        <dbReference type="ARBA" id="ARBA00023163"/>
    </source>
</evidence>
<organism evidence="12 14">
    <name type="scientific">Tepidimonas ignava</name>
    <dbReference type="NCBI Taxonomy" id="114249"/>
    <lineage>
        <taxon>Bacteria</taxon>
        <taxon>Pseudomonadati</taxon>
        <taxon>Pseudomonadota</taxon>
        <taxon>Betaproteobacteria</taxon>
        <taxon>Burkholderiales</taxon>
        <taxon>Tepidimonas</taxon>
    </lineage>
</organism>